<dbReference type="GO" id="GO:0015074">
    <property type="term" value="P:DNA integration"/>
    <property type="evidence" value="ECO:0007669"/>
    <property type="project" value="InterPro"/>
</dbReference>
<dbReference type="RefSeq" id="WP_062095146.1">
    <property type="nucleotide sequence ID" value="NZ_CP014574.1"/>
</dbReference>
<dbReference type="Proteomes" id="UP001163293">
    <property type="component" value="Chromosome"/>
</dbReference>
<name>A0AAQ2PYK4_PAEUR</name>
<dbReference type="InterPro" id="IPR036397">
    <property type="entry name" value="RNaseH_sf"/>
</dbReference>
<sequence>MSKPQPDIKIRHAVATWSEDSPRGAVTAFCRKHNVSRAWFYRVRAAAAEVGPVKALEKKPTIPRTMPALTPQAMIELLLGTRAELQESGQDHGPLSVIAKLSRQGFTPPSRATVARIFSRAGVVMPEPRKKPRSAYKRFVYPQPNACWQIDSTEWQLASGKKVAIFQLIDDHSRLALASLVAPGETSAAAIAVVTQAIERHGAPQKFLSDNGSALNPTRRGRTGALVEFLKAKGIEPITGKPYKPTTQGKNERFHQTLHRYLHRQLPAPSMAALQLQVDAFDLYYNNEREHQGLPAGTTPYEAWNATPKTPPPTVPEQVTPATDRQSAHRTVNRNGSVTILGTHFKMGKEHTGTTVHIIYDDTTIMFFGAQGTEIITHPRPPHGTTYVGNGKPSGVVADPQGTRKKRTKYPPRRGRQTKSQDEVSTQS</sequence>
<dbReference type="GeneID" id="79885786"/>
<protein>
    <submittedName>
        <fullName evidence="3">DDE-type integrase/transposase/recombinase</fullName>
    </submittedName>
</protein>
<dbReference type="InterPro" id="IPR012337">
    <property type="entry name" value="RNaseH-like_sf"/>
</dbReference>
<dbReference type="Gene3D" id="3.30.420.10">
    <property type="entry name" value="Ribonuclease H-like superfamily/Ribonuclease H"/>
    <property type="match status" value="1"/>
</dbReference>
<dbReference type="PANTHER" id="PTHR35004:SF7">
    <property type="entry name" value="INTEGRASE PROTEIN"/>
    <property type="match status" value="1"/>
</dbReference>
<evidence type="ECO:0000313" key="5">
    <source>
        <dbReference type="EMBL" id="UYV98056.1"/>
    </source>
</evidence>
<feature type="compositionally biased region" description="Basic residues" evidence="1">
    <location>
        <begin position="403"/>
        <end position="417"/>
    </location>
</feature>
<dbReference type="Pfam" id="PF00665">
    <property type="entry name" value="rve"/>
    <property type="match status" value="1"/>
</dbReference>
<evidence type="ECO:0000313" key="6">
    <source>
        <dbReference type="EMBL" id="UYV98804.1"/>
    </source>
</evidence>
<organism evidence="3 7">
    <name type="scientific">Paenarthrobacter ureafaciens</name>
    <dbReference type="NCBI Taxonomy" id="37931"/>
    <lineage>
        <taxon>Bacteria</taxon>
        <taxon>Bacillati</taxon>
        <taxon>Actinomycetota</taxon>
        <taxon>Actinomycetes</taxon>
        <taxon>Micrococcales</taxon>
        <taxon>Micrococcaceae</taxon>
        <taxon>Paenarthrobacter</taxon>
    </lineage>
</organism>
<dbReference type="AlphaFoldDB" id="A0AAQ2PYK4"/>
<accession>A0AAQ2PYK4</accession>
<evidence type="ECO:0000313" key="3">
    <source>
        <dbReference type="EMBL" id="UYV97202.1"/>
    </source>
</evidence>
<feature type="domain" description="Integrase catalytic" evidence="2">
    <location>
        <begin position="140"/>
        <end position="308"/>
    </location>
</feature>
<feature type="region of interest" description="Disordered" evidence="1">
    <location>
        <begin position="377"/>
        <end position="428"/>
    </location>
</feature>
<keyword evidence="7" id="KW-1185">Reference proteome</keyword>
<dbReference type="PANTHER" id="PTHR35004">
    <property type="entry name" value="TRANSPOSASE RV3428C-RELATED"/>
    <property type="match status" value="1"/>
</dbReference>
<evidence type="ECO:0000259" key="2">
    <source>
        <dbReference type="PROSITE" id="PS50994"/>
    </source>
</evidence>
<dbReference type="InterPro" id="IPR001584">
    <property type="entry name" value="Integrase_cat-core"/>
</dbReference>
<dbReference type="EMBL" id="CP101185">
    <property type="protein sequence ID" value="UYV97946.1"/>
    <property type="molecule type" value="Genomic_DNA"/>
</dbReference>
<evidence type="ECO:0000313" key="4">
    <source>
        <dbReference type="EMBL" id="UYV97946.1"/>
    </source>
</evidence>
<dbReference type="GO" id="GO:0003676">
    <property type="term" value="F:nucleic acid binding"/>
    <property type="evidence" value="ECO:0007669"/>
    <property type="project" value="InterPro"/>
</dbReference>
<reference evidence="3" key="1">
    <citation type="submission" date="2022-07" db="EMBL/GenBank/DDBJ databases">
        <authorList>
            <person name="Wu T."/>
        </authorList>
    </citation>
    <scope>NUCLEOTIDE SEQUENCE</scope>
    <source>
        <strain evidence="3">SD-1</strain>
    </source>
</reference>
<dbReference type="EMBL" id="CP101185">
    <property type="protein sequence ID" value="UYV98056.1"/>
    <property type="molecule type" value="Genomic_DNA"/>
</dbReference>
<dbReference type="SUPFAM" id="SSF53098">
    <property type="entry name" value="Ribonuclease H-like"/>
    <property type="match status" value="1"/>
</dbReference>
<evidence type="ECO:0000256" key="1">
    <source>
        <dbReference type="SAM" id="MobiDB-lite"/>
    </source>
</evidence>
<evidence type="ECO:0000313" key="7">
    <source>
        <dbReference type="Proteomes" id="UP001163293"/>
    </source>
</evidence>
<dbReference type="EMBL" id="CP101185">
    <property type="protein sequence ID" value="UYV97202.1"/>
    <property type="molecule type" value="Genomic_DNA"/>
</dbReference>
<proteinExistence type="predicted"/>
<dbReference type="EMBL" id="CP101185">
    <property type="protein sequence ID" value="UYV98804.1"/>
    <property type="molecule type" value="Genomic_DNA"/>
</dbReference>
<dbReference type="PROSITE" id="PS50994">
    <property type="entry name" value="INTEGRASE"/>
    <property type="match status" value="1"/>
</dbReference>
<gene>
    <name evidence="4" type="ORF">NL394_01465</name>
    <name evidence="5" type="ORF">NL394_02095</name>
    <name evidence="6" type="ORF">NL394_06205</name>
    <name evidence="3" type="ORF">NL394_19505</name>
</gene>
<feature type="region of interest" description="Disordered" evidence="1">
    <location>
        <begin position="293"/>
        <end position="330"/>
    </location>
</feature>